<keyword evidence="3 5" id="KW-0949">S-adenosyl-L-methionine</keyword>
<dbReference type="AlphaFoldDB" id="A0A5B9E4X5"/>
<feature type="binding site" evidence="5">
    <location>
        <position position="62"/>
    </location>
    <ligand>
        <name>S-adenosyl-L-methionine</name>
        <dbReference type="ChEBI" id="CHEBI:59789"/>
    </ligand>
</feature>
<dbReference type="InterPro" id="IPR029028">
    <property type="entry name" value="Alpha/beta_knot_MTases"/>
</dbReference>
<dbReference type="GO" id="GO:0005737">
    <property type="term" value="C:cytoplasm"/>
    <property type="evidence" value="ECO:0007669"/>
    <property type="project" value="UniProtKB-SubCell"/>
</dbReference>
<accession>A0A5B9E4X5</accession>
<sequence length="147" mass="16106">MKLTLVTVSAGSDRAIDSLAGEYLKRTSRYAPVEELALKTEREFLERVEREQKEGAVLLVLLDSRGKLLTSEEFAAALGGARDGGKRRALLAIGPPDGWSPETLKLADLTLSLGRMTLPHQLARLVLAEQIYRAFTILAGHPYHSGH</sequence>
<dbReference type="EC" id="2.1.1.177" evidence="5"/>
<evidence type="ECO:0000256" key="1">
    <source>
        <dbReference type="ARBA" id="ARBA00022603"/>
    </source>
</evidence>
<dbReference type="InterPro" id="IPR003742">
    <property type="entry name" value="RlmH-like"/>
</dbReference>
<dbReference type="GO" id="GO:0070038">
    <property type="term" value="F:rRNA (pseudouridine-N3-)-methyltransferase activity"/>
    <property type="evidence" value="ECO:0007669"/>
    <property type="project" value="UniProtKB-UniRule"/>
</dbReference>
<protein>
    <recommendedName>
        <fullName evidence="5">Ribosomal RNA large subunit methyltransferase H</fullName>
        <ecNumber evidence="5">2.1.1.177</ecNumber>
    </recommendedName>
    <alternativeName>
        <fullName evidence="5">23S rRNA (pseudouridine1915-N3)-methyltransferase</fullName>
    </alternativeName>
    <alternativeName>
        <fullName evidence="5">23S rRNA m3Psi1915 methyltransferase</fullName>
    </alternativeName>
    <alternativeName>
        <fullName evidence="5">rRNA (pseudouridine-N3-)-methyltransferase RlmH</fullName>
    </alternativeName>
</protein>
<comment type="function">
    <text evidence="5">Specifically methylates the pseudouridine at position 1915 (m3Psi1915) in 23S rRNA.</text>
</comment>
<organism evidence="6 7">
    <name type="scientific">Terriglobus albidus</name>
    <dbReference type="NCBI Taxonomy" id="1592106"/>
    <lineage>
        <taxon>Bacteria</taxon>
        <taxon>Pseudomonadati</taxon>
        <taxon>Acidobacteriota</taxon>
        <taxon>Terriglobia</taxon>
        <taxon>Terriglobales</taxon>
        <taxon>Acidobacteriaceae</taxon>
        <taxon>Terriglobus</taxon>
    </lineage>
</organism>
<evidence type="ECO:0000313" key="7">
    <source>
        <dbReference type="Proteomes" id="UP000321820"/>
    </source>
</evidence>
<dbReference type="Gene3D" id="3.40.1280.10">
    <property type="match status" value="1"/>
</dbReference>
<comment type="subcellular location">
    <subcellularLocation>
        <location evidence="5">Cytoplasm</location>
    </subcellularLocation>
</comment>
<dbReference type="RefSeq" id="WP_147646233.1">
    <property type="nucleotide sequence ID" value="NZ_CP042806.1"/>
</dbReference>
<gene>
    <name evidence="5" type="primary">rlmH</name>
    <name evidence="6" type="ORF">FTW19_02840</name>
</gene>
<dbReference type="SUPFAM" id="SSF75217">
    <property type="entry name" value="alpha/beta knot"/>
    <property type="match status" value="1"/>
</dbReference>
<dbReference type="EMBL" id="CP042806">
    <property type="protein sequence ID" value="QEE27038.1"/>
    <property type="molecule type" value="Genomic_DNA"/>
</dbReference>
<keyword evidence="1 5" id="KW-0489">Methyltransferase</keyword>
<evidence type="ECO:0000256" key="4">
    <source>
        <dbReference type="ARBA" id="ARBA00038303"/>
    </source>
</evidence>
<feature type="binding site" evidence="5">
    <location>
        <position position="94"/>
    </location>
    <ligand>
        <name>S-adenosyl-L-methionine</name>
        <dbReference type="ChEBI" id="CHEBI:59789"/>
    </ligand>
</feature>
<dbReference type="OrthoDB" id="9806643at2"/>
<name>A0A5B9E4X5_9BACT</name>
<comment type="catalytic activity">
    <reaction evidence="5">
        <text>pseudouridine(1915) in 23S rRNA + S-adenosyl-L-methionine = N(3)-methylpseudouridine(1915) in 23S rRNA + S-adenosyl-L-homocysteine + H(+)</text>
        <dbReference type="Rhea" id="RHEA:42752"/>
        <dbReference type="Rhea" id="RHEA-COMP:10221"/>
        <dbReference type="Rhea" id="RHEA-COMP:10222"/>
        <dbReference type="ChEBI" id="CHEBI:15378"/>
        <dbReference type="ChEBI" id="CHEBI:57856"/>
        <dbReference type="ChEBI" id="CHEBI:59789"/>
        <dbReference type="ChEBI" id="CHEBI:65314"/>
        <dbReference type="ChEBI" id="CHEBI:74486"/>
        <dbReference type="EC" id="2.1.1.177"/>
    </reaction>
</comment>
<dbReference type="HAMAP" id="MF_00658">
    <property type="entry name" value="23SrRNA_methyltr_H"/>
    <property type="match status" value="1"/>
</dbReference>
<dbReference type="Proteomes" id="UP000321820">
    <property type="component" value="Chromosome"/>
</dbReference>
<comment type="subunit">
    <text evidence="5">Homodimer.</text>
</comment>
<keyword evidence="5" id="KW-0963">Cytoplasm</keyword>
<reference evidence="6 7" key="1">
    <citation type="submission" date="2019-08" db="EMBL/GenBank/DDBJ databases">
        <title>Complete genome sequence of Terriglobus albidus strain ORNL.</title>
        <authorList>
            <person name="Podar M."/>
        </authorList>
    </citation>
    <scope>NUCLEOTIDE SEQUENCE [LARGE SCALE GENOMIC DNA]</scope>
    <source>
        <strain evidence="6 7">ORNL</strain>
    </source>
</reference>
<comment type="similarity">
    <text evidence="4 5">Belongs to the RNA methyltransferase RlmH family.</text>
</comment>
<dbReference type="PANTHER" id="PTHR33603:SF1">
    <property type="entry name" value="RIBOSOMAL RNA LARGE SUBUNIT METHYLTRANSFERASE H"/>
    <property type="match status" value="1"/>
</dbReference>
<dbReference type="KEGG" id="talb:FTW19_02840"/>
<evidence type="ECO:0000256" key="3">
    <source>
        <dbReference type="ARBA" id="ARBA00022691"/>
    </source>
</evidence>
<evidence type="ECO:0000313" key="6">
    <source>
        <dbReference type="EMBL" id="QEE27038.1"/>
    </source>
</evidence>
<dbReference type="Pfam" id="PF02590">
    <property type="entry name" value="SPOUT_MTase"/>
    <property type="match status" value="1"/>
</dbReference>
<keyword evidence="5" id="KW-0698">rRNA processing</keyword>
<feature type="binding site" evidence="5">
    <location>
        <begin position="113"/>
        <end position="118"/>
    </location>
    <ligand>
        <name>S-adenosyl-L-methionine</name>
        <dbReference type="ChEBI" id="CHEBI:59789"/>
    </ligand>
</feature>
<proteinExistence type="inferred from homology"/>
<dbReference type="InterPro" id="IPR029026">
    <property type="entry name" value="tRNA_m1G_MTases_N"/>
</dbReference>
<dbReference type="PANTHER" id="PTHR33603">
    <property type="entry name" value="METHYLTRANSFERASE"/>
    <property type="match status" value="1"/>
</dbReference>
<keyword evidence="7" id="KW-1185">Reference proteome</keyword>
<dbReference type="CDD" id="cd18081">
    <property type="entry name" value="RlmH-like"/>
    <property type="match status" value="1"/>
</dbReference>
<evidence type="ECO:0000256" key="5">
    <source>
        <dbReference type="HAMAP-Rule" id="MF_00658"/>
    </source>
</evidence>
<evidence type="ECO:0000256" key="2">
    <source>
        <dbReference type="ARBA" id="ARBA00022679"/>
    </source>
</evidence>
<dbReference type="PIRSF" id="PIRSF004505">
    <property type="entry name" value="MT_bac"/>
    <property type="match status" value="1"/>
</dbReference>
<keyword evidence="2 5" id="KW-0808">Transferase</keyword>